<proteinExistence type="predicted"/>
<dbReference type="Gene3D" id="4.10.240.10">
    <property type="entry name" value="Zn(2)-C6 fungal-type DNA-binding domain"/>
    <property type="match status" value="1"/>
</dbReference>
<organism evidence="4 5">
    <name type="scientific">Pichia kluyveri</name>
    <name type="common">Yeast</name>
    <dbReference type="NCBI Taxonomy" id="36015"/>
    <lineage>
        <taxon>Eukaryota</taxon>
        <taxon>Fungi</taxon>
        <taxon>Dikarya</taxon>
        <taxon>Ascomycota</taxon>
        <taxon>Saccharomycotina</taxon>
        <taxon>Pichiomycetes</taxon>
        <taxon>Pichiales</taxon>
        <taxon>Pichiaceae</taxon>
        <taxon>Pichia</taxon>
    </lineage>
</organism>
<evidence type="ECO:0000259" key="3">
    <source>
        <dbReference type="PROSITE" id="PS50048"/>
    </source>
</evidence>
<feature type="region of interest" description="Disordered" evidence="2">
    <location>
        <begin position="345"/>
        <end position="371"/>
    </location>
</feature>
<feature type="compositionally biased region" description="Low complexity" evidence="2">
    <location>
        <begin position="31"/>
        <end position="48"/>
    </location>
</feature>
<dbReference type="SMART" id="SM00066">
    <property type="entry name" value="GAL4"/>
    <property type="match status" value="1"/>
</dbReference>
<evidence type="ECO:0000313" key="4">
    <source>
        <dbReference type="EMBL" id="GMM48308.1"/>
    </source>
</evidence>
<dbReference type="InterPro" id="IPR001138">
    <property type="entry name" value="Zn2Cys6_DnaBD"/>
</dbReference>
<evidence type="ECO:0000256" key="2">
    <source>
        <dbReference type="SAM" id="MobiDB-lite"/>
    </source>
</evidence>
<feature type="domain" description="Zn(2)-C6 fungal-type" evidence="3">
    <location>
        <begin position="58"/>
        <end position="88"/>
    </location>
</feature>
<gene>
    <name evidence="4" type="ORF">DAPK24_049060</name>
</gene>
<name>A0AAV5RAR3_PICKL</name>
<keyword evidence="1" id="KW-0539">Nucleus</keyword>
<dbReference type="PANTHER" id="PTHR37534:SF46">
    <property type="entry name" value="ZN(II)2CYS6 TRANSCRIPTION FACTOR (EUROFUNG)"/>
    <property type="match status" value="1"/>
</dbReference>
<evidence type="ECO:0000256" key="1">
    <source>
        <dbReference type="ARBA" id="ARBA00023242"/>
    </source>
</evidence>
<dbReference type="PANTHER" id="PTHR37534">
    <property type="entry name" value="TRANSCRIPTIONAL ACTIVATOR PROTEIN UGA3"/>
    <property type="match status" value="1"/>
</dbReference>
<reference evidence="4 5" key="1">
    <citation type="journal article" date="2023" name="Elife">
        <title>Identification of key yeast species and microbe-microbe interactions impacting larval growth of Drosophila in the wild.</title>
        <authorList>
            <person name="Mure A."/>
            <person name="Sugiura Y."/>
            <person name="Maeda R."/>
            <person name="Honda K."/>
            <person name="Sakurai N."/>
            <person name="Takahashi Y."/>
            <person name="Watada M."/>
            <person name="Katoh T."/>
            <person name="Gotoh A."/>
            <person name="Gotoh Y."/>
            <person name="Taniguchi I."/>
            <person name="Nakamura K."/>
            <person name="Hayashi T."/>
            <person name="Katayama T."/>
            <person name="Uemura T."/>
            <person name="Hattori Y."/>
        </authorList>
    </citation>
    <scope>NUCLEOTIDE SEQUENCE [LARGE SCALE GENOMIC DNA]</scope>
    <source>
        <strain evidence="4 5">PK-24</strain>
    </source>
</reference>
<feature type="compositionally biased region" description="Low complexity" evidence="2">
    <location>
        <begin position="361"/>
        <end position="371"/>
    </location>
</feature>
<dbReference type="EMBL" id="BTGB01000009">
    <property type="protein sequence ID" value="GMM48308.1"/>
    <property type="molecule type" value="Genomic_DNA"/>
</dbReference>
<keyword evidence="5" id="KW-1185">Reference proteome</keyword>
<dbReference type="GO" id="GO:0000981">
    <property type="term" value="F:DNA-binding transcription factor activity, RNA polymerase II-specific"/>
    <property type="evidence" value="ECO:0007669"/>
    <property type="project" value="InterPro"/>
</dbReference>
<dbReference type="SUPFAM" id="SSF57701">
    <property type="entry name" value="Zn2/Cys6 DNA-binding domain"/>
    <property type="match status" value="1"/>
</dbReference>
<dbReference type="AlphaFoldDB" id="A0AAV5RAR3"/>
<feature type="compositionally biased region" description="Acidic residues" evidence="2">
    <location>
        <begin position="351"/>
        <end position="360"/>
    </location>
</feature>
<comment type="caution">
    <text evidence="4">The sequence shown here is derived from an EMBL/GenBank/DDBJ whole genome shotgun (WGS) entry which is preliminary data.</text>
</comment>
<dbReference type="Proteomes" id="UP001378960">
    <property type="component" value="Unassembled WGS sequence"/>
</dbReference>
<protein>
    <recommendedName>
        <fullName evidence="3">Zn(2)-C6 fungal-type domain-containing protein</fullName>
    </recommendedName>
</protein>
<dbReference type="InterPro" id="IPR036864">
    <property type="entry name" value="Zn2-C6_fun-type_DNA-bd_sf"/>
</dbReference>
<dbReference type="GO" id="GO:0008270">
    <property type="term" value="F:zinc ion binding"/>
    <property type="evidence" value="ECO:0007669"/>
    <property type="project" value="InterPro"/>
</dbReference>
<dbReference type="PROSITE" id="PS00463">
    <property type="entry name" value="ZN2_CY6_FUNGAL_1"/>
    <property type="match status" value="1"/>
</dbReference>
<dbReference type="PROSITE" id="PS50048">
    <property type="entry name" value="ZN2_CY6_FUNGAL_2"/>
    <property type="match status" value="1"/>
</dbReference>
<sequence>MSSVSDLSPDSISLISSNRLPLKRGRKPSMKNSKSLKNINNNTTTISTPPEKRRVRTGCLTCRSKHKKCDETKPICKFCQSKNLNCIWPQNGMSKPSQLNETLNKILSLKDLNTLNINNINNISPTIKTNFISLPINFPSILSIIPSLQNINNFNSNINSFIFFNDKSLTSINSSFTQSLTNLLSNYFLTDPTYLLHLKNPNHLLSLSRDSKSLTFAILAISSKILQKFDINYLGENSIDFYILSVRELSKFLRNDIQLFLSNNNNNNTDVNIINESIWWTIILLSYFEILSIDPSQIWSRLKNLLNFINSINIFNNDIENYKTFLNLITIPFCCNLRTINKNSNENNNENNDELNDETVDNVNNENSNDGINDNIKDIEILQTICNNSLSISPNSNQISNIALQIFLINNDIKQWVDIWNLLLDWRLKLSGNEEFIQSNNSIIFAIDKDLFNSIIYHSSCYYLLLKKPINISLIFQNSNDYSSIIAFAMSQDLNNNNNYNDLINWHKNRLINILKSNLTCKSKKSIYSLFASWFAYFVLFNNNNDNDNNETSDIFDIKSILRNQINWCNLDLFKWLYNEFNS</sequence>
<feature type="region of interest" description="Disordered" evidence="2">
    <location>
        <begin position="18"/>
        <end position="50"/>
    </location>
</feature>
<evidence type="ECO:0000313" key="5">
    <source>
        <dbReference type="Proteomes" id="UP001378960"/>
    </source>
</evidence>
<dbReference type="CDD" id="cd00067">
    <property type="entry name" value="GAL4"/>
    <property type="match status" value="1"/>
</dbReference>
<dbReference type="Pfam" id="PF00172">
    <property type="entry name" value="Zn_clus"/>
    <property type="match status" value="1"/>
</dbReference>
<accession>A0AAV5RAR3</accession>